<feature type="chain" id="PRO_5030817187" evidence="2">
    <location>
        <begin position="19"/>
        <end position="501"/>
    </location>
</feature>
<keyword evidence="1" id="KW-0472">Membrane</keyword>
<evidence type="ECO:0000313" key="3">
    <source>
        <dbReference type="EMBL" id="CAE0406432.1"/>
    </source>
</evidence>
<evidence type="ECO:0000256" key="2">
    <source>
        <dbReference type="SAM" id="SignalP"/>
    </source>
</evidence>
<protein>
    <submittedName>
        <fullName evidence="3">Uncharacterized protein</fullName>
    </submittedName>
</protein>
<accession>A0A7S3L122</accession>
<sequence>MTMKSFAVVALLSSLVSADMAVNPSSVTSMSRSEQAAFREVSLYCENDVERYCTRGDSLFADLFFMAPPPFEEMESFIDNMIQSTLRMPFESSSFLLIIEDGSPPSQPMEHHAVEHVLTEIAGQTPPEQVPAAAQRIAEHGSLLLEDQSQDETQVRVARRLSEVTPEELHQRQQALLPFSAAQTECLRSHYSQARLSISCGRALFRLEKLRDAQYSANVQFQEDRAVVMVNLLCLYALVLATGLVIYYRRRKDLRAKRRLTRKIFQAIYSSPQLKHAVEKEMGESVGHLPPLSTGTLWRMGLIGQKIRGAFEVCRWMRMVFVTIVSICFVLAPLSTLPVVVGYAAAVFWCAVFSPKPTEICACCCCEATTESAKNGTLTAEQECCACCKGTGVCCVQCASCCGDKGDEDDGCCCPKNDQVGCCCCCGGDGKVNGGCCGGCCCCSTDKTSGCCGTCCQGAGCGSCCCCCSGTCCCCAACCSAKKEKSEPQMVVYEGVPMQIV</sequence>
<evidence type="ECO:0000256" key="1">
    <source>
        <dbReference type="SAM" id="Phobius"/>
    </source>
</evidence>
<feature type="transmembrane region" description="Helical" evidence="1">
    <location>
        <begin position="316"/>
        <end position="349"/>
    </location>
</feature>
<gene>
    <name evidence="3" type="ORF">ACOF00016_LOCUS4307</name>
</gene>
<dbReference type="AlphaFoldDB" id="A0A7S3L122"/>
<organism evidence="3">
    <name type="scientific">Amphora coffeiformis</name>
    <dbReference type="NCBI Taxonomy" id="265554"/>
    <lineage>
        <taxon>Eukaryota</taxon>
        <taxon>Sar</taxon>
        <taxon>Stramenopiles</taxon>
        <taxon>Ochrophyta</taxon>
        <taxon>Bacillariophyta</taxon>
        <taxon>Bacillariophyceae</taxon>
        <taxon>Bacillariophycidae</taxon>
        <taxon>Thalassiophysales</taxon>
        <taxon>Catenulaceae</taxon>
        <taxon>Amphora</taxon>
    </lineage>
</organism>
<name>A0A7S3L122_9STRA</name>
<feature type="transmembrane region" description="Helical" evidence="1">
    <location>
        <begin position="226"/>
        <end position="248"/>
    </location>
</feature>
<feature type="signal peptide" evidence="2">
    <location>
        <begin position="1"/>
        <end position="18"/>
    </location>
</feature>
<keyword evidence="1" id="KW-1133">Transmembrane helix</keyword>
<reference evidence="3" key="1">
    <citation type="submission" date="2021-01" db="EMBL/GenBank/DDBJ databases">
        <authorList>
            <person name="Corre E."/>
            <person name="Pelletier E."/>
            <person name="Niang G."/>
            <person name="Scheremetjew M."/>
            <person name="Finn R."/>
            <person name="Kale V."/>
            <person name="Holt S."/>
            <person name="Cochrane G."/>
            <person name="Meng A."/>
            <person name="Brown T."/>
            <person name="Cohen L."/>
        </authorList>
    </citation>
    <scope>NUCLEOTIDE SEQUENCE</scope>
    <source>
        <strain evidence="3">CCMP127</strain>
    </source>
</reference>
<keyword evidence="2" id="KW-0732">Signal</keyword>
<proteinExistence type="predicted"/>
<keyword evidence="1" id="KW-0812">Transmembrane</keyword>
<dbReference type="EMBL" id="HBIM01005043">
    <property type="protein sequence ID" value="CAE0406432.1"/>
    <property type="molecule type" value="Transcribed_RNA"/>
</dbReference>